<evidence type="ECO:0000256" key="1">
    <source>
        <dbReference type="SAM" id="Phobius"/>
    </source>
</evidence>
<feature type="transmembrane region" description="Helical" evidence="1">
    <location>
        <begin position="20"/>
        <end position="38"/>
    </location>
</feature>
<accession>A0A1Y1V094</accession>
<name>A0A1Y1V094_9FUNG</name>
<feature type="transmembrane region" description="Helical" evidence="1">
    <location>
        <begin position="50"/>
        <end position="68"/>
    </location>
</feature>
<gene>
    <name evidence="2" type="ORF">BCR36DRAFT_303390</name>
</gene>
<feature type="transmembrane region" description="Helical" evidence="1">
    <location>
        <begin position="241"/>
        <end position="259"/>
    </location>
</feature>
<feature type="non-terminal residue" evidence="2">
    <location>
        <position position="269"/>
    </location>
</feature>
<evidence type="ECO:0000313" key="3">
    <source>
        <dbReference type="Proteomes" id="UP000193719"/>
    </source>
</evidence>
<keyword evidence="1" id="KW-1133">Transmembrane helix</keyword>
<keyword evidence="1" id="KW-0812">Transmembrane</keyword>
<comment type="caution">
    <text evidence="2">The sequence shown here is derived from an EMBL/GenBank/DDBJ whole genome shotgun (WGS) entry which is preliminary data.</text>
</comment>
<feature type="transmembrane region" description="Helical" evidence="1">
    <location>
        <begin position="158"/>
        <end position="179"/>
    </location>
</feature>
<feature type="transmembrane region" description="Helical" evidence="1">
    <location>
        <begin position="120"/>
        <end position="138"/>
    </location>
</feature>
<sequence length="269" mass="30642">MNSGNFHPAIEFILNFANEFSDSYLYAYIIQIMLIGYMHKCAGSGRYWKIIFTGSIFGMFGATIEHLGTAWIKTIDKNQSKAYCCYLLAEIGWIITEFSIPYLNLIKLKVLTQSKIVKTVNWVIGFLFILFGLCRFYIGYLRLINKTLYNIKIYHLHGIAFGIIAIADGLLSILIFIELNKSAKRIKEKYGETFNLLNSFKKSSLFILFVVDLMSVILAILSIIIDVTIFGRSVNKLIKPFHALKSNFLLILAVDSFIFKMRASIDGST</sequence>
<feature type="transmembrane region" description="Helical" evidence="1">
    <location>
        <begin position="80"/>
        <end position="100"/>
    </location>
</feature>
<proteinExistence type="predicted"/>
<feature type="transmembrane region" description="Helical" evidence="1">
    <location>
        <begin position="205"/>
        <end position="229"/>
    </location>
</feature>
<evidence type="ECO:0000313" key="2">
    <source>
        <dbReference type="EMBL" id="ORX43642.1"/>
    </source>
</evidence>
<dbReference type="OrthoDB" id="2143908at2759"/>
<dbReference type="Proteomes" id="UP000193719">
    <property type="component" value="Unassembled WGS sequence"/>
</dbReference>
<reference evidence="2 3" key="1">
    <citation type="submission" date="2016-08" db="EMBL/GenBank/DDBJ databases">
        <title>Genomes of anaerobic fungi encode conserved fungal cellulosomes for biomass hydrolysis.</title>
        <authorList>
            <consortium name="DOE Joint Genome Institute"/>
            <person name="Haitjema C.H."/>
            <person name="Gilmore S.P."/>
            <person name="Henske J.K."/>
            <person name="Solomon K.V."/>
            <person name="De Groot R."/>
            <person name="Kuo A."/>
            <person name="Mondo S.J."/>
            <person name="Salamov A.A."/>
            <person name="Labutti K."/>
            <person name="Zhao Z."/>
            <person name="Chiniquy J."/>
            <person name="Barry K."/>
            <person name="Brewer H.M."/>
            <person name="Purvine S.O."/>
            <person name="Wright A.T."/>
            <person name="Boxma B."/>
            <person name="Van Alen T."/>
            <person name="Hackstein J.H."/>
            <person name="Baker S.E."/>
            <person name="Grigoriev I.V."/>
            <person name="O'Malley M.A."/>
        </authorList>
    </citation>
    <scope>NUCLEOTIDE SEQUENCE [LARGE SCALE GENOMIC DNA]</scope>
    <source>
        <strain evidence="3">finn</strain>
    </source>
</reference>
<keyword evidence="3" id="KW-1185">Reference proteome</keyword>
<dbReference type="AlphaFoldDB" id="A0A1Y1V094"/>
<dbReference type="EMBL" id="MCFH01000051">
    <property type="protein sequence ID" value="ORX43642.1"/>
    <property type="molecule type" value="Genomic_DNA"/>
</dbReference>
<organism evidence="2 3">
    <name type="scientific">Piromyces finnis</name>
    <dbReference type="NCBI Taxonomy" id="1754191"/>
    <lineage>
        <taxon>Eukaryota</taxon>
        <taxon>Fungi</taxon>
        <taxon>Fungi incertae sedis</taxon>
        <taxon>Chytridiomycota</taxon>
        <taxon>Chytridiomycota incertae sedis</taxon>
        <taxon>Neocallimastigomycetes</taxon>
        <taxon>Neocallimastigales</taxon>
        <taxon>Neocallimastigaceae</taxon>
        <taxon>Piromyces</taxon>
    </lineage>
</organism>
<protein>
    <submittedName>
        <fullName evidence="2">Uncharacterized protein</fullName>
    </submittedName>
</protein>
<keyword evidence="1" id="KW-0472">Membrane</keyword>
<reference evidence="2 3" key="2">
    <citation type="submission" date="2016-08" db="EMBL/GenBank/DDBJ databases">
        <title>Pervasive Adenine N6-methylation of Active Genes in Fungi.</title>
        <authorList>
            <consortium name="DOE Joint Genome Institute"/>
            <person name="Mondo S.J."/>
            <person name="Dannebaum R.O."/>
            <person name="Kuo R.C."/>
            <person name="Labutti K."/>
            <person name="Haridas S."/>
            <person name="Kuo A."/>
            <person name="Salamov A."/>
            <person name="Ahrendt S.R."/>
            <person name="Lipzen A."/>
            <person name="Sullivan W."/>
            <person name="Andreopoulos W.B."/>
            <person name="Clum A."/>
            <person name="Lindquist E."/>
            <person name="Daum C."/>
            <person name="Ramamoorthy G.K."/>
            <person name="Gryganskyi A."/>
            <person name="Culley D."/>
            <person name="Magnuson J.K."/>
            <person name="James T.Y."/>
            <person name="O'Malley M.A."/>
            <person name="Stajich J.E."/>
            <person name="Spatafora J.W."/>
            <person name="Visel A."/>
            <person name="Grigoriev I.V."/>
        </authorList>
    </citation>
    <scope>NUCLEOTIDE SEQUENCE [LARGE SCALE GENOMIC DNA]</scope>
    <source>
        <strain evidence="3">finn</strain>
    </source>
</reference>